<dbReference type="Proteomes" id="UP000621500">
    <property type="component" value="Unassembled WGS sequence"/>
</dbReference>
<reference evidence="2 3" key="1">
    <citation type="submission" date="2021-01" db="EMBL/GenBank/DDBJ databases">
        <title>Whole genome shotgun sequence of Plantactinospora mayteni NBRC 109088.</title>
        <authorList>
            <person name="Komaki H."/>
            <person name="Tamura T."/>
        </authorList>
    </citation>
    <scope>NUCLEOTIDE SEQUENCE [LARGE SCALE GENOMIC DNA]</scope>
    <source>
        <strain evidence="2 3">NBRC 109088</strain>
    </source>
</reference>
<evidence type="ECO:0000313" key="2">
    <source>
        <dbReference type="EMBL" id="GIG98651.1"/>
    </source>
</evidence>
<organism evidence="2 3">
    <name type="scientific">Plantactinospora mayteni</name>
    <dbReference type="NCBI Taxonomy" id="566021"/>
    <lineage>
        <taxon>Bacteria</taxon>
        <taxon>Bacillati</taxon>
        <taxon>Actinomycetota</taxon>
        <taxon>Actinomycetes</taxon>
        <taxon>Micromonosporales</taxon>
        <taxon>Micromonosporaceae</taxon>
        <taxon>Plantactinospora</taxon>
    </lineage>
</organism>
<feature type="compositionally biased region" description="Polar residues" evidence="1">
    <location>
        <begin position="70"/>
        <end position="85"/>
    </location>
</feature>
<dbReference type="EMBL" id="BONX01000036">
    <property type="protein sequence ID" value="GIG98651.1"/>
    <property type="molecule type" value="Genomic_DNA"/>
</dbReference>
<feature type="region of interest" description="Disordered" evidence="1">
    <location>
        <begin position="31"/>
        <end position="85"/>
    </location>
</feature>
<gene>
    <name evidence="2" type="ORF">Pma05_52240</name>
</gene>
<proteinExistence type="predicted"/>
<evidence type="ECO:0000256" key="1">
    <source>
        <dbReference type="SAM" id="MobiDB-lite"/>
    </source>
</evidence>
<comment type="caution">
    <text evidence="2">The sequence shown here is derived from an EMBL/GenBank/DDBJ whole genome shotgun (WGS) entry which is preliminary data.</text>
</comment>
<sequence>MVATCVGARARRGGKDRIAYPAEKIMDVFARDAKTVDNQGRPADPARPIRRSTPPDQGPGPARGYPVRSSGYQRSSTVLPSGSDM</sequence>
<evidence type="ECO:0000313" key="3">
    <source>
        <dbReference type="Proteomes" id="UP000621500"/>
    </source>
</evidence>
<accession>A0ABQ4EVJ6</accession>
<protein>
    <recommendedName>
        <fullName evidence="4">Transposase</fullName>
    </recommendedName>
</protein>
<evidence type="ECO:0008006" key="4">
    <source>
        <dbReference type="Google" id="ProtNLM"/>
    </source>
</evidence>
<name>A0ABQ4EVJ6_9ACTN</name>
<keyword evidence="3" id="KW-1185">Reference proteome</keyword>